<keyword evidence="2" id="KW-1185">Reference proteome</keyword>
<comment type="caution">
    <text evidence="1">The sequence shown here is derived from an EMBL/GenBank/DDBJ whole genome shotgun (WGS) entry which is preliminary data.</text>
</comment>
<dbReference type="Proteomes" id="UP001234297">
    <property type="component" value="Chromosome 4"/>
</dbReference>
<proteinExistence type="predicted"/>
<sequence>MDLYVPFLRATRQLRRPFHRFLRQLSDLRDLPIFVVSDFFLGWTLAVCREFDVPRLVFHGMGAFSMAVCKSTIVHAPHKHAETFAMPCLPERLKFTAVDLPGEVRDFDPESNPICRFLVEIGESDIESWGVMVNSSVELEGDFVGPLESFYRNGAKAWCLGPMLLYNDEGEQGTCVEGEPTCIEWLNQRATGSVIYMSFGTQTHMSDEQLDEVAMGLEKSGCSFVWAIRSKTWCPSKEMEERIKGRGLMIPEKVCESWLRSILGQITVIDWKEAEVIKVPLWVRFFNCDFLPFVDDTLMDDIQVTDHPRLRAEFYYNRPRFNLGVMAHVGSLVSLKKYCGGGKVLPQMKIFHDKPKISAEDSSTKRIKPRDGYQSIGIQLIPQEIIMDILSRLPIYSLFQCTLVSKAWRDIIIHNPIFATMQHNRALENQNSILLMFSQDNSPEVNLYLVEREEVGHRKLRVMDAKLTNHTRFNGSLRILGSCNGLLCISFGAMDGPLYVSNPITGECKQLPSKESKYIHISGIGFDSVRKEYKVVRRVSKYDLPYMVDDCSWKVEIHTLGTNTWREIGNFPWWDGKDLLYKFSDVLVNGRLHWCSFFPTPVRITSLDMSDEQFGVMPTPEFTSSCHLHLMTWKGCLTIAQRLRGDLSIHIWVMKEYNVRESWTKQFNVTMPTWFYAGMNCWPFDDESLIDDIQVIDHPRLRAEYYNNSPRCYLGVMAHLGSLVSLKNYHGKEKPEMGRGVPSGLSTPLPLPLNVLPQMKIFHDKLKLSAQDSSTKRMKRRDGIRRIDIQLVPEDIIMDILSRLPIYSLFQCALVSKAWRDIIFHNPIFATMQHNRALENQNSTLLIFSRGNSPERSNARFFRIPVLPEMKIFHDKSEISAKVLPQMKICHDKSKISAQDSGTKRIKRRDGIQHIDIQLLPEDIIMDILSRLPIYSLFQCTLVLKAWRDMIVHNPIFATMQHNRALENRNNTLLMFSRGNSPGVNLYLVESEAVGRRKLRVMDAKLSDCFNDRLDILGSCNGLLCISSYRGDRLYISNPITGECKKLPSKERYRHAWAMGIGFDSARKEYKVVRGVCEPEKKFSWKVEIHILGTNSWRQIVNFPSSCWGFSLCNFSDVLVNGSLHWCPSRETPLHITSLDMSEEQFGVVPTPELTNHHHIQLMAWKGFLTLIQQLWEERSVHIWVMKEYNVRESWTKQINVRMPMPSLSYSSLNYWPFDDETLIDDMQATDHPRLRAEYENDISCLLNCLGVMAHVGSFVSLKKYRGRGKVGRLKFLPIQ</sequence>
<protein>
    <submittedName>
        <fullName evidence="1">Uncharacterized protein</fullName>
    </submittedName>
</protein>
<dbReference type="EMBL" id="CM056812">
    <property type="protein sequence ID" value="KAJ8617230.1"/>
    <property type="molecule type" value="Genomic_DNA"/>
</dbReference>
<name>A0ACC2K7X6_PERAE</name>
<organism evidence="1 2">
    <name type="scientific">Persea americana</name>
    <name type="common">Avocado</name>
    <dbReference type="NCBI Taxonomy" id="3435"/>
    <lineage>
        <taxon>Eukaryota</taxon>
        <taxon>Viridiplantae</taxon>
        <taxon>Streptophyta</taxon>
        <taxon>Embryophyta</taxon>
        <taxon>Tracheophyta</taxon>
        <taxon>Spermatophyta</taxon>
        <taxon>Magnoliopsida</taxon>
        <taxon>Magnoliidae</taxon>
        <taxon>Laurales</taxon>
        <taxon>Lauraceae</taxon>
        <taxon>Persea</taxon>
    </lineage>
</organism>
<evidence type="ECO:0000313" key="2">
    <source>
        <dbReference type="Proteomes" id="UP001234297"/>
    </source>
</evidence>
<accession>A0ACC2K7X6</accession>
<reference evidence="1 2" key="1">
    <citation type="journal article" date="2022" name="Hortic Res">
        <title>A haplotype resolved chromosomal level avocado genome allows analysis of novel avocado genes.</title>
        <authorList>
            <person name="Nath O."/>
            <person name="Fletcher S.J."/>
            <person name="Hayward A."/>
            <person name="Shaw L.M."/>
            <person name="Masouleh A.K."/>
            <person name="Furtado A."/>
            <person name="Henry R.J."/>
            <person name="Mitter N."/>
        </authorList>
    </citation>
    <scope>NUCLEOTIDE SEQUENCE [LARGE SCALE GENOMIC DNA]</scope>
    <source>
        <strain evidence="2">cv. Hass</strain>
    </source>
</reference>
<gene>
    <name evidence="1" type="ORF">MRB53_013416</name>
</gene>
<evidence type="ECO:0000313" key="1">
    <source>
        <dbReference type="EMBL" id="KAJ8617230.1"/>
    </source>
</evidence>